<accession>T1J4M7</accession>
<dbReference type="PANTHER" id="PTHR22933:SF31">
    <property type="entry name" value="FI18007P1"/>
    <property type="match status" value="1"/>
</dbReference>
<reference evidence="3" key="2">
    <citation type="submission" date="2015-02" db="UniProtKB">
        <authorList>
            <consortium name="EnsemblMetazoa"/>
        </authorList>
    </citation>
    <scope>IDENTIFICATION</scope>
</reference>
<name>T1J4M7_STRMM</name>
<sequence>DFPTLFYPGSNRQLVTLAPHEIPVSTSSPLDNHIGQPNDLLPAQNHVQMQNFDESQVQNIENNNQVQVVYIRPGSDQSSSLFDVVQGFQDKPLESLESQSAFRNVQNNGRRPHFSMGNNHSPKALRPYPLRLRLQDLVSPPVQSQVEPAVHQVAQQVQQQFDEFQPEEMIVPQEFKFEENQEEFNNFNQENNGDNNFNDENNNFNQQNSDNNNFNQQNNDNNNFNQQNNDNNNFNHQNNDNNNFNHQNNDNNNFFQQNNQFQQFTQDNQQFFPSTAPPVPQFIQIPTQTPPPKLPRLPWNIPQRRPHSLDIDDSTNQQFPQIEQQFAPQEQSNDLQQFPQQFPQHPQEFIENENANDAFQFVDNHQNIGTSAPLTNDLSVDNFFRSSGTNFSCKNQQFPGYYADIQDGCQTFHVCYGGSHFSFQCPSGTLFDQKYLVCNWPHDVNCNSSPDFYHVNSIFVDQRYDSKK</sequence>
<keyword evidence="4" id="KW-1185">Reference proteome</keyword>
<dbReference type="GO" id="GO:0005576">
    <property type="term" value="C:extracellular region"/>
    <property type="evidence" value="ECO:0007669"/>
    <property type="project" value="InterPro"/>
</dbReference>
<feature type="domain" description="Chitin-binding type-2" evidence="2">
    <location>
        <begin position="390"/>
        <end position="448"/>
    </location>
</feature>
<feature type="region of interest" description="Disordered" evidence="1">
    <location>
        <begin position="187"/>
        <end position="254"/>
    </location>
</feature>
<dbReference type="EMBL" id="JH431846">
    <property type="status" value="NOT_ANNOTATED_CDS"/>
    <property type="molecule type" value="Genomic_DNA"/>
</dbReference>
<organism evidence="3 4">
    <name type="scientific">Strigamia maritima</name>
    <name type="common">European centipede</name>
    <name type="synonym">Geophilus maritimus</name>
    <dbReference type="NCBI Taxonomy" id="126957"/>
    <lineage>
        <taxon>Eukaryota</taxon>
        <taxon>Metazoa</taxon>
        <taxon>Ecdysozoa</taxon>
        <taxon>Arthropoda</taxon>
        <taxon>Myriapoda</taxon>
        <taxon>Chilopoda</taxon>
        <taxon>Pleurostigmophora</taxon>
        <taxon>Geophilomorpha</taxon>
        <taxon>Linotaeniidae</taxon>
        <taxon>Strigamia</taxon>
    </lineage>
</organism>
<dbReference type="AlphaFoldDB" id="T1J4M7"/>
<dbReference type="SMART" id="SM00494">
    <property type="entry name" value="ChtBD2"/>
    <property type="match status" value="1"/>
</dbReference>
<dbReference type="Gene3D" id="2.170.140.10">
    <property type="entry name" value="Chitin binding domain"/>
    <property type="match status" value="1"/>
</dbReference>
<dbReference type="HOGENOM" id="CLU_584746_0_0_1"/>
<dbReference type="InterPro" id="IPR052976">
    <property type="entry name" value="Scoloptoxin-like"/>
</dbReference>
<dbReference type="EnsemblMetazoa" id="SMAR008569-RA">
    <property type="protein sequence ID" value="SMAR008569-PA"/>
    <property type="gene ID" value="SMAR008569"/>
</dbReference>
<dbReference type="SUPFAM" id="SSF57625">
    <property type="entry name" value="Invertebrate chitin-binding proteins"/>
    <property type="match status" value="1"/>
</dbReference>
<dbReference type="InterPro" id="IPR036508">
    <property type="entry name" value="Chitin-bd_dom_sf"/>
</dbReference>
<evidence type="ECO:0000256" key="1">
    <source>
        <dbReference type="SAM" id="MobiDB-lite"/>
    </source>
</evidence>
<dbReference type="PANTHER" id="PTHR22933">
    <property type="entry name" value="FI18007P1-RELATED"/>
    <property type="match status" value="1"/>
</dbReference>
<dbReference type="InterPro" id="IPR002557">
    <property type="entry name" value="Chitin-bd_dom"/>
</dbReference>
<proteinExistence type="predicted"/>
<dbReference type="GO" id="GO:0008061">
    <property type="term" value="F:chitin binding"/>
    <property type="evidence" value="ECO:0007669"/>
    <property type="project" value="InterPro"/>
</dbReference>
<protein>
    <recommendedName>
        <fullName evidence="2">Chitin-binding type-2 domain-containing protein</fullName>
    </recommendedName>
</protein>
<dbReference type="PROSITE" id="PS50940">
    <property type="entry name" value="CHIT_BIND_II"/>
    <property type="match status" value="1"/>
</dbReference>
<evidence type="ECO:0000313" key="4">
    <source>
        <dbReference type="Proteomes" id="UP000014500"/>
    </source>
</evidence>
<reference evidence="4" key="1">
    <citation type="submission" date="2011-05" db="EMBL/GenBank/DDBJ databases">
        <authorList>
            <person name="Richards S.R."/>
            <person name="Qu J."/>
            <person name="Jiang H."/>
            <person name="Jhangiani S.N."/>
            <person name="Agravi P."/>
            <person name="Goodspeed R."/>
            <person name="Gross S."/>
            <person name="Mandapat C."/>
            <person name="Jackson L."/>
            <person name="Mathew T."/>
            <person name="Pu L."/>
            <person name="Thornton R."/>
            <person name="Saada N."/>
            <person name="Wilczek-Boney K.B."/>
            <person name="Lee S."/>
            <person name="Kovar C."/>
            <person name="Wu Y."/>
            <person name="Scherer S.E."/>
            <person name="Worley K.C."/>
            <person name="Muzny D.M."/>
            <person name="Gibbs R."/>
        </authorList>
    </citation>
    <scope>NUCLEOTIDE SEQUENCE</scope>
    <source>
        <strain evidence="4">Brora</strain>
    </source>
</reference>
<evidence type="ECO:0000259" key="2">
    <source>
        <dbReference type="PROSITE" id="PS50940"/>
    </source>
</evidence>
<dbReference type="Proteomes" id="UP000014500">
    <property type="component" value="Unassembled WGS sequence"/>
</dbReference>
<evidence type="ECO:0000313" key="3">
    <source>
        <dbReference type="EnsemblMetazoa" id="SMAR008569-PA"/>
    </source>
</evidence>
<dbReference type="Pfam" id="PF01607">
    <property type="entry name" value="CBM_14"/>
    <property type="match status" value="1"/>
</dbReference>